<dbReference type="Proteomes" id="UP000887159">
    <property type="component" value="Unassembled WGS sequence"/>
</dbReference>
<proteinExistence type="predicted"/>
<dbReference type="EMBL" id="BMAU01021203">
    <property type="protein sequence ID" value="GFX98829.1"/>
    <property type="molecule type" value="Genomic_DNA"/>
</dbReference>
<reference evidence="1" key="1">
    <citation type="submission" date="2020-08" db="EMBL/GenBank/DDBJ databases">
        <title>Multicomponent nature underlies the extraordinary mechanical properties of spider dragline silk.</title>
        <authorList>
            <person name="Kono N."/>
            <person name="Nakamura H."/>
            <person name="Mori M."/>
            <person name="Yoshida Y."/>
            <person name="Ohtoshi R."/>
            <person name="Malay A.D."/>
            <person name="Moran D.A.P."/>
            <person name="Tomita M."/>
            <person name="Numata K."/>
            <person name="Arakawa K."/>
        </authorList>
    </citation>
    <scope>NUCLEOTIDE SEQUENCE</scope>
</reference>
<sequence>MRMKEEQKCLPEERCGKADEEALVFKSERAKILNVDPDAVARPVAVEEEKGLSRDSSNVPPISAKEETYEIKEKPKFPKRKLKELSRMSVTKLQRKVKPQTT</sequence>
<dbReference type="AlphaFoldDB" id="A0A8X6RTZ6"/>
<evidence type="ECO:0000313" key="2">
    <source>
        <dbReference type="Proteomes" id="UP000887159"/>
    </source>
</evidence>
<comment type="caution">
    <text evidence="1">The sequence shown here is derived from an EMBL/GenBank/DDBJ whole genome shotgun (WGS) entry which is preliminary data.</text>
</comment>
<name>A0A8X6RTZ6_TRICX</name>
<keyword evidence="2" id="KW-1185">Reference proteome</keyword>
<organism evidence="1 2">
    <name type="scientific">Trichonephila clavipes</name>
    <name type="common">Golden silk orbweaver</name>
    <name type="synonym">Nephila clavipes</name>
    <dbReference type="NCBI Taxonomy" id="2585209"/>
    <lineage>
        <taxon>Eukaryota</taxon>
        <taxon>Metazoa</taxon>
        <taxon>Ecdysozoa</taxon>
        <taxon>Arthropoda</taxon>
        <taxon>Chelicerata</taxon>
        <taxon>Arachnida</taxon>
        <taxon>Araneae</taxon>
        <taxon>Araneomorphae</taxon>
        <taxon>Entelegynae</taxon>
        <taxon>Araneoidea</taxon>
        <taxon>Nephilidae</taxon>
        <taxon>Trichonephila</taxon>
    </lineage>
</organism>
<protein>
    <submittedName>
        <fullName evidence="1">Uncharacterized protein</fullName>
    </submittedName>
</protein>
<evidence type="ECO:0000313" key="1">
    <source>
        <dbReference type="EMBL" id="GFX98829.1"/>
    </source>
</evidence>
<accession>A0A8X6RTZ6</accession>
<gene>
    <name evidence="1" type="ORF">TNCV_1504051</name>
</gene>